<evidence type="ECO:0000259" key="4">
    <source>
        <dbReference type="SMART" id="SM00128"/>
    </source>
</evidence>
<evidence type="ECO:0000313" key="5">
    <source>
        <dbReference type="EMBL" id="RXH96671.1"/>
    </source>
</evidence>
<evidence type="ECO:0000256" key="1">
    <source>
        <dbReference type="ARBA" id="ARBA00010768"/>
    </source>
</evidence>
<name>A0A498JU07_MALDO</name>
<dbReference type="SUPFAM" id="SSF56219">
    <property type="entry name" value="DNase I-like"/>
    <property type="match status" value="1"/>
</dbReference>
<dbReference type="InterPro" id="IPR000300">
    <property type="entry name" value="IPPc"/>
</dbReference>
<gene>
    <name evidence="5" type="ORF">DVH24_009175</name>
</gene>
<proteinExistence type="inferred from homology"/>
<dbReference type="PANTHER" id="PTHR45666:SF12">
    <property type="entry name" value="TYPE IV INOSITOL POLYPHOSPHATE 5-PHOSPHATASE 9-LIKE"/>
    <property type="match status" value="1"/>
</dbReference>
<dbReference type="InterPro" id="IPR045849">
    <property type="entry name" value="IP5P_plant"/>
</dbReference>
<organism evidence="5 6">
    <name type="scientific">Malus domestica</name>
    <name type="common">Apple</name>
    <name type="synonym">Pyrus malus</name>
    <dbReference type="NCBI Taxonomy" id="3750"/>
    <lineage>
        <taxon>Eukaryota</taxon>
        <taxon>Viridiplantae</taxon>
        <taxon>Streptophyta</taxon>
        <taxon>Embryophyta</taxon>
        <taxon>Tracheophyta</taxon>
        <taxon>Spermatophyta</taxon>
        <taxon>Magnoliopsida</taxon>
        <taxon>eudicotyledons</taxon>
        <taxon>Gunneridae</taxon>
        <taxon>Pentapetalae</taxon>
        <taxon>rosids</taxon>
        <taxon>fabids</taxon>
        <taxon>Rosales</taxon>
        <taxon>Rosaceae</taxon>
        <taxon>Amygdaloideae</taxon>
        <taxon>Maleae</taxon>
        <taxon>Malus</taxon>
    </lineage>
</organism>
<comment type="similarity">
    <text evidence="1">Belongs to the inositol polyphosphate 5-phosphatase family.</text>
</comment>
<dbReference type="AlphaFoldDB" id="A0A498JU07"/>
<dbReference type="InterPro" id="IPR036691">
    <property type="entry name" value="Endo/exonu/phosph_ase_sf"/>
</dbReference>
<dbReference type="GO" id="GO:0046856">
    <property type="term" value="P:phosphatidylinositol dephosphorylation"/>
    <property type="evidence" value="ECO:0007669"/>
    <property type="project" value="InterPro"/>
</dbReference>
<dbReference type="GO" id="GO:0004439">
    <property type="term" value="F:phosphatidylinositol-4,5-bisphosphate 5-phosphatase activity"/>
    <property type="evidence" value="ECO:0007669"/>
    <property type="project" value="TreeGrafter"/>
</dbReference>
<dbReference type="PANTHER" id="PTHR45666">
    <property type="entry name" value="TYPE IV INOSITOL POLYPHOSPHATE 5-PHOSPHATASE 9"/>
    <property type="match status" value="1"/>
</dbReference>
<evidence type="ECO:0000256" key="3">
    <source>
        <dbReference type="SAM" id="MobiDB-lite"/>
    </source>
</evidence>
<evidence type="ECO:0000256" key="2">
    <source>
        <dbReference type="ARBA" id="ARBA00022801"/>
    </source>
</evidence>
<sequence length="405" mass="46602">MAHKIPRLGGNHFMADINPADSMERRTSMERPSENQEIMISNSNKNSTAETTYQIFAGSWNVGGVSPPDYLDIQGWLRPNNIKPPANIYVLGFQEIVPLNAGNVVRSENRKVCEKWNSLIGAALNDKKNKLTEDEEEEGDFRCIISKQMVGIFISVWVSSDLCQYIRHLSVSCVGCGIMGRLGNKGSVSVRFWLHETSFCFVCSHLASGDKKSDKRRRNANVTEILSRTTFPPGPFTNLTTKILDHDRVIWLGDLNYRIYLPDATTQDLVEKQKWKLLLEYDQLKTELMEGHVFEGWQEGEINFAPSYKYYPNSGLYFGRDHKRKHKKRRAPAWCDRILWFGKGLEQNQYERVESRLSDHRPIRAIFMAEIEVLRAPEGLHSFLSDNFICLPNDFDECFCDKIFT</sequence>
<dbReference type="Pfam" id="PF22669">
    <property type="entry name" value="Exo_endo_phos2"/>
    <property type="match status" value="1"/>
</dbReference>
<dbReference type="STRING" id="3750.A0A498JU07"/>
<feature type="region of interest" description="Disordered" evidence="3">
    <location>
        <begin position="1"/>
        <end position="38"/>
    </location>
</feature>
<evidence type="ECO:0000313" key="6">
    <source>
        <dbReference type="Proteomes" id="UP000290289"/>
    </source>
</evidence>
<feature type="compositionally biased region" description="Basic and acidic residues" evidence="3">
    <location>
        <begin position="22"/>
        <end position="34"/>
    </location>
</feature>
<keyword evidence="2" id="KW-0378">Hydrolase</keyword>
<accession>A0A498JU07</accession>
<reference evidence="5 6" key="1">
    <citation type="submission" date="2018-10" db="EMBL/GenBank/DDBJ databases">
        <title>A high-quality apple genome assembly.</title>
        <authorList>
            <person name="Hu J."/>
        </authorList>
    </citation>
    <scope>NUCLEOTIDE SEQUENCE [LARGE SCALE GENOMIC DNA]</scope>
    <source>
        <strain evidence="6">cv. HFTH1</strain>
        <tissue evidence="5">Young leaf</tissue>
    </source>
</reference>
<keyword evidence="6" id="KW-1185">Reference proteome</keyword>
<dbReference type="GO" id="GO:0034485">
    <property type="term" value="F:phosphatidylinositol-3,4,5-trisphosphate 5-phosphatase activity"/>
    <property type="evidence" value="ECO:0007669"/>
    <property type="project" value="TreeGrafter"/>
</dbReference>
<dbReference type="Proteomes" id="UP000290289">
    <property type="component" value="Chromosome 6"/>
</dbReference>
<protein>
    <recommendedName>
        <fullName evidence="4">Inositol polyphosphate-related phosphatase domain-containing protein</fullName>
    </recommendedName>
</protein>
<dbReference type="EMBL" id="RDQH01000332">
    <property type="protein sequence ID" value="RXH96671.1"/>
    <property type="molecule type" value="Genomic_DNA"/>
</dbReference>
<dbReference type="SMART" id="SM00128">
    <property type="entry name" value="IPPc"/>
    <property type="match status" value="1"/>
</dbReference>
<feature type="domain" description="Inositol polyphosphate-related phosphatase" evidence="4">
    <location>
        <begin position="51"/>
        <end position="375"/>
    </location>
</feature>
<comment type="caution">
    <text evidence="5">The sequence shown here is derived from an EMBL/GenBank/DDBJ whole genome shotgun (WGS) entry which is preliminary data.</text>
</comment>
<dbReference type="GO" id="GO:0004445">
    <property type="term" value="F:inositol-polyphosphate 5-phosphatase activity"/>
    <property type="evidence" value="ECO:0007669"/>
    <property type="project" value="InterPro"/>
</dbReference>
<dbReference type="Gene3D" id="3.60.10.10">
    <property type="entry name" value="Endonuclease/exonuclease/phosphatase"/>
    <property type="match status" value="1"/>
</dbReference>